<accession>A0ABQ5BQT7</accession>
<dbReference type="PANTHER" id="PTHR11439">
    <property type="entry name" value="GAG-POL-RELATED RETROTRANSPOSON"/>
    <property type="match status" value="1"/>
</dbReference>
<proteinExistence type="predicted"/>
<gene>
    <name evidence="2" type="ORF">Tco_0874913</name>
</gene>
<evidence type="ECO:0000313" key="3">
    <source>
        <dbReference type="Proteomes" id="UP001151760"/>
    </source>
</evidence>
<dbReference type="EMBL" id="BQNB010013457">
    <property type="protein sequence ID" value="GJT16207.1"/>
    <property type="molecule type" value="Genomic_DNA"/>
</dbReference>
<evidence type="ECO:0008006" key="4">
    <source>
        <dbReference type="Google" id="ProtNLM"/>
    </source>
</evidence>
<feature type="region of interest" description="Disordered" evidence="1">
    <location>
        <begin position="393"/>
        <end position="418"/>
    </location>
</feature>
<keyword evidence="3" id="KW-1185">Reference proteome</keyword>
<feature type="compositionally biased region" description="Basic residues" evidence="1">
    <location>
        <begin position="324"/>
        <end position="348"/>
    </location>
</feature>
<sequence>MGLWYPKDNAMALTAYADADHAGCQDLRRSTSGSAQFLREKLVSWSSTKQRSTSISTTKAEYIAMSGCCAQILWMETAASQRSTAATQRFDTMTEENVLAQAPTRTDEQNLPRSAWLQIGKSNLLLDIQKMQNYPIFQISVGILQNTNFFRDFSASASALEITLVDPAHPFESPRDGEAIMDFVNQLGYPKLCLTGKISGSDKPRHPVLQMLWGIVTRTNVDHAELLRPDFARYVIGDDYLHGNLKFVPKGEMDEVFGILIPKNLITEAIQQSSYYQQYLEMVAKNQKKTQQASEGKQPEPAKKPTSTKPAKPTPAKPTPAKRAPAKQPKKPSKPAYSRKVRKGQGKKAQKDPFKLVDEEDEEVQQEHVPQCEGEDPDFELAVKVSLDSFQAQRQAPVGGVGIREPVAEESRKLPEVE</sequence>
<reference evidence="2" key="1">
    <citation type="journal article" date="2022" name="Int. J. Mol. Sci.">
        <title>Draft Genome of Tanacetum Coccineum: Genomic Comparison of Closely Related Tanacetum-Family Plants.</title>
        <authorList>
            <person name="Yamashiro T."/>
            <person name="Shiraishi A."/>
            <person name="Nakayama K."/>
            <person name="Satake H."/>
        </authorList>
    </citation>
    <scope>NUCLEOTIDE SEQUENCE</scope>
</reference>
<dbReference type="CDD" id="cd09272">
    <property type="entry name" value="RNase_HI_RT_Ty1"/>
    <property type="match status" value="1"/>
</dbReference>
<protein>
    <recommendedName>
        <fullName evidence="4">Retrovirus-related Pol polyprotein from transposon TNT 1-94</fullName>
    </recommendedName>
</protein>
<feature type="region of interest" description="Disordered" evidence="1">
    <location>
        <begin position="289"/>
        <end position="377"/>
    </location>
</feature>
<organism evidence="2 3">
    <name type="scientific">Tanacetum coccineum</name>
    <dbReference type="NCBI Taxonomy" id="301880"/>
    <lineage>
        <taxon>Eukaryota</taxon>
        <taxon>Viridiplantae</taxon>
        <taxon>Streptophyta</taxon>
        <taxon>Embryophyta</taxon>
        <taxon>Tracheophyta</taxon>
        <taxon>Spermatophyta</taxon>
        <taxon>Magnoliopsida</taxon>
        <taxon>eudicotyledons</taxon>
        <taxon>Gunneridae</taxon>
        <taxon>Pentapetalae</taxon>
        <taxon>asterids</taxon>
        <taxon>campanulids</taxon>
        <taxon>Asterales</taxon>
        <taxon>Asteraceae</taxon>
        <taxon>Asteroideae</taxon>
        <taxon>Anthemideae</taxon>
        <taxon>Anthemidinae</taxon>
        <taxon>Tanacetum</taxon>
    </lineage>
</organism>
<dbReference type="PANTHER" id="PTHR11439:SF509">
    <property type="entry name" value="RNA-DIRECTED DNA POLYMERASE"/>
    <property type="match status" value="1"/>
</dbReference>
<evidence type="ECO:0000313" key="2">
    <source>
        <dbReference type="EMBL" id="GJT16207.1"/>
    </source>
</evidence>
<evidence type="ECO:0000256" key="1">
    <source>
        <dbReference type="SAM" id="MobiDB-lite"/>
    </source>
</evidence>
<dbReference type="Proteomes" id="UP001151760">
    <property type="component" value="Unassembled WGS sequence"/>
</dbReference>
<reference evidence="2" key="2">
    <citation type="submission" date="2022-01" db="EMBL/GenBank/DDBJ databases">
        <authorList>
            <person name="Yamashiro T."/>
            <person name="Shiraishi A."/>
            <person name="Satake H."/>
            <person name="Nakayama K."/>
        </authorList>
    </citation>
    <scope>NUCLEOTIDE SEQUENCE</scope>
</reference>
<comment type="caution">
    <text evidence="2">The sequence shown here is derived from an EMBL/GenBank/DDBJ whole genome shotgun (WGS) entry which is preliminary data.</text>
</comment>
<name>A0ABQ5BQT7_9ASTR</name>
<feature type="compositionally biased region" description="Basic and acidic residues" evidence="1">
    <location>
        <begin position="406"/>
        <end position="418"/>
    </location>
</feature>